<dbReference type="InterPro" id="IPR050319">
    <property type="entry name" value="ABC_transp_ATP-bind"/>
</dbReference>
<dbReference type="InterPro" id="IPR003439">
    <property type="entry name" value="ABC_transporter-like_ATP-bd"/>
</dbReference>
<dbReference type="NCBIfam" id="TIGR01727">
    <property type="entry name" value="oligo_HPY"/>
    <property type="match status" value="1"/>
</dbReference>
<dbReference type="CDD" id="cd03257">
    <property type="entry name" value="ABC_NikE_OppD_transporters"/>
    <property type="match status" value="1"/>
</dbReference>
<dbReference type="PANTHER" id="PTHR43776">
    <property type="entry name" value="TRANSPORT ATP-BINDING PROTEIN"/>
    <property type="match status" value="1"/>
</dbReference>
<dbReference type="InterPro" id="IPR013563">
    <property type="entry name" value="Oligopep_ABC_C"/>
</dbReference>
<dbReference type="SUPFAM" id="SSF52540">
    <property type="entry name" value="P-loop containing nucleoside triphosphate hydrolases"/>
    <property type="match status" value="1"/>
</dbReference>
<dbReference type="EMBL" id="CP017634">
    <property type="protein sequence ID" value="ATW24644.1"/>
    <property type="molecule type" value="Genomic_DNA"/>
</dbReference>
<evidence type="ECO:0000256" key="3">
    <source>
        <dbReference type="ARBA" id="ARBA00022741"/>
    </source>
</evidence>
<keyword evidence="4" id="KW-0067">ATP-binding</keyword>
<keyword evidence="3" id="KW-0547">Nucleotide-binding</keyword>
<evidence type="ECO:0000313" key="6">
    <source>
        <dbReference type="EMBL" id="ATW24644.1"/>
    </source>
</evidence>
<proteinExistence type="inferred from homology"/>
<dbReference type="InterPro" id="IPR017871">
    <property type="entry name" value="ABC_transporter-like_CS"/>
</dbReference>
<dbReference type="GO" id="GO:0016887">
    <property type="term" value="F:ATP hydrolysis activity"/>
    <property type="evidence" value="ECO:0007669"/>
    <property type="project" value="InterPro"/>
</dbReference>
<reference evidence="6 7" key="1">
    <citation type="submission" date="2016-10" db="EMBL/GenBank/DDBJ databases">
        <title>Complete Genome Sequence of Peptococcaceae strain DCMF.</title>
        <authorList>
            <person name="Edwards R.J."/>
            <person name="Holland S.I."/>
            <person name="Deshpande N.P."/>
            <person name="Wong Y.K."/>
            <person name="Ertan H."/>
            <person name="Manefield M."/>
            <person name="Russell T.L."/>
            <person name="Lee M.J."/>
        </authorList>
    </citation>
    <scope>NUCLEOTIDE SEQUENCE [LARGE SCALE GENOMIC DNA]</scope>
    <source>
        <strain evidence="6 7">DCMF</strain>
    </source>
</reference>
<dbReference type="GO" id="GO:0015833">
    <property type="term" value="P:peptide transport"/>
    <property type="evidence" value="ECO:0007669"/>
    <property type="project" value="InterPro"/>
</dbReference>
<accession>A0A3G1KQ98</accession>
<name>A0A3G1KQ98_FORW1</name>
<evidence type="ECO:0000256" key="1">
    <source>
        <dbReference type="ARBA" id="ARBA00005417"/>
    </source>
</evidence>
<organism evidence="6 7">
    <name type="scientific">Formimonas warabiya</name>
    <dbReference type="NCBI Taxonomy" id="1761012"/>
    <lineage>
        <taxon>Bacteria</taxon>
        <taxon>Bacillati</taxon>
        <taxon>Bacillota</taxon>
        <taxon>Clostridia</taxon>
        <taxon>Eubacteriales</taxon>
        <taxon>Peptococcaceae</taxon>
        <taxon>Candidatus Formimonas</taxon>
    </lineage>
</organism>
<dbReference type="GO" id="GO:0055085">
    <property type="term" value="P:transmembrane transport"/>
    <property type="evidence" value="ECO:0007669"/>
    <property type="project" value="UniProtKB-ARBA"/>
</dbReference>
<feature type="domain" description="ABC transporter" evidence="5">
    <location>
        <begin position="19"/>
        <end position="269"/>
    </location>
</feature>
<gene>
    <name evidence="6" type="ORF">DCMF_07500</name>
</gene>
<dbReference type="SMART" id="SM00382">
    <property type="entry name" value="AAA"/>
    <property type="match status" value="1"/>
</dbReference>
<evidence type="ECO:0000259" key="5">
    <source>
        <dbReference type="PROSITE" id="PS50893"/>
    </source>
</evidence>
<sequence length="335" mass="37203">MHHALKPVRRCADVSNHILEVKSLVKYFPVKKGFFSKPAAWVKAVDNVSFSLTKGEVLGLVGESGCGKTTLVNTILNLHEPTSGQVIFDGKDLFGLSKNELRKTRKDIQIVFQDPFWSLDPRFLVIDIIGEPIKVHEKIEGEELLKRVEVLLEQVGLFKKDAFKYPHEFSGGQRQRIAIARALALNPKLVILDEPTSSIDLLSQAQILSLLKDFRSQLGLTYILISHDLSVVNYLADKIAVMYLGKVVEYGNSQEVFRNPVHPYTEALFKAIPDITKKGIDSLSVLEGNVPSAINPPAGCRFHGRCKKARDVCKKSEPLTADLGNGHCAACHLLQ</sequence>
<dbReference type="FunFam" id="3.40.50.300:FF:000016">
    <property type="entry name" value="Oligopeptide ABC transporter ATP-binding component"/>
    <property type="match status" value="1"/>
</dbReference>
<dbReference type="Gene3D" id="3.40.50.300">
    <property type="entry name" value="P-loop containing nucleotide triphosphate hydrolases"/>
    <property type="match status" value="1"/>
</dbReference>
<dbReference type="InterPro" id="IPR003593">
    <property type="entry name" value="AAA+_ATPase"/>
</dbReference>
<dbReference type="GO" id="GO:0005524">
    <property type="term" value="F:ATP binding"/>
    <property type="evidence" value="ECO:0007669"/>
    <property type="project" value="UniProtKB-KW"/>
</dbReference>
<dbReference type="Pfam" id="PF08352">
    <property type="entry name" value="oligo_HPY"/>
    <property type="match status" value="1"/>
</dbReference>
<dbReference type="Proteomes" id="UP000323521">
    <property type="component" value="Chromosome"/>
</dbReference>
<protein>
    <submittedName>
        <fullName evidence="6">Peptide ABC transporter substrate-binding protein</fullName>
    </submittedName>
</protein>
<dbReference type="Pfam" id="PF00005">
    <property type="entry name" value="ABC_tran"/>
    <property type="match status" value="1"/>
</dbReference>
<dbReference type="KEGG" id="fwa:DCMF_07500"/>
<dbReference type="PANTHER" id="PTHR43776:SF8">
    <property type="entry name" value="ABC TRANSPORTER, ATP-BINDING PROTEIN"/>
    <property type="match status" value="1"/>
</dbReference>
<dbReference type="InterPro" id="IPR027417">
    <property type="entry name" value="P-loop_NTPase"/>
</dbReference>
<evidence type="ECO:0000313" key="7">
    <source>
        <dbReference type="Proteomes" id="UP000323521"/>
    </source>
</evidence>
<dbReference type="PROSITE" id="PS00211">
    <property type="entry name" value="ABC_TRANSPORTER_1"/>
    <property type="match status" value="1"/>
</dbReference>
<dbReference type="PROSITE" id="PS50893">
    <property type="entry name" value="ABC_TRANSPORTER_2"/>
    <property type="match status" value="1"/>
</dbReference>
<keyword evidence="7" id="KW-1185">Reference proteome</keyword>
<evidence type="ECO:0000256" key="4">
    <source>
        <dbReference type="ARBA" id="ARBA00022840"/>
    </source>
</evidence>
<evidence type="ECO:0000256" key="2">
    <source>
        <dbReference type="ARBA" id="ARBA00022448"/>
    </source>
</evidence>
<comment type="similarity">
    <text evidence="1">Belongs to the ABC transporter superfamily.</text>
</comment>
<dbReference type="AlphaFoldDB" id="A0A3G1KQ98"/>
<keyword evidence="2" id="KW-0813">Transport</keyword>